<protein>
    <recommendedName>
        <fullName evidence="4">Phytase-like domain-containing protein</fullName>
    </recommendedName>
</protein>
<accession>A0A3D8SL75</accession>
<keyword evidence="1" id="KW-0732">Signal</keyword>
<evidence type="ECO:0000313" key="2">
    <source>
        <dbReference type="EMBL" id="RDW87012.1"/>
    </source>
</evidence>
<evidence type="ECO:0000313" key="3">
    <source>
        <dbReference type="Proteomes" id="UP000256690"/>
    </source>
</evidence>
<feature type="chain" id="PRO_5017630002" description="Phytase-like domain-containing protein" evidence="1">
    <location>
        <begin position="21"/>
        <end position="362"/>
    </location>
</feature>
<dbReference type="Proteomes" id="UP000256690">
    <property type="component" value="Unassembled WGS sequence"/>
</dbReference>
<dbReference type="EMBL" id="PVWQ01000003">
    <property type="protein sequence ID" value="RDW87012.1"/>
    <property type="molecule type" value="Genomic_DNA"/>
</dbReference>
<dbReference type="AlphaFoldDB" id="A0A3D8SL75"/>
<gene>
    <name evidence="2" type="ORF">DSM5745_03654</name>
</gene>
<proteinExistence type="predicted"/>
<dbReference type="RefSeq" id="XP_026606536.1">
    <property type="nucleotide sequence ID" value="XM_026745670.1"/>
</dbReference>
<name>A0A3D8SL75_9EURO</name>
<organism evidence="2 3">
    <name type="scientific">Aspergillus mulundensis</name>
    <dbReference type="NCBI Taxonomy" id="1810919"/>
    <lineage>
        <taxon>Eukaryota</taxon>
        <taxon>Fungi</taxon>
        <taxon>Dikarya</taxon>
        <taxon>Ascomycota</taxon>
        <taxon>Pezizomycotina</taxon>
        <taxon>Eurotiomycetes</taxon>
        <taxon>Eurotiomycetidae</taxon>
        <taxon>Eurotiales</taxon>
        <taxon>Aspergillaceae</taxon>
        <taxon>Aspergillus</taxon>
        <taxon>Aspergillus subgen. Nidulantes</taxon>
    </lineage>
</organism>
<feature type="signal peptide" evidence="1">
    <location>
        <begin position="1"/>
        <end position="20"/>
    </location>
</feature>
<keyword evidence="3" id="KW-1185">Reference proteome</keyword>
<reference evidence="2 3" key="1">
    <citation type="journal article" date="2018" name="IMA Fungus">
        <title>IMA Genome-F 9: Draft genome sequence of Annulohypoxylon stygium, Aspergillus mulundensis, Berkeleyomyces basicola (syn. Thielaviopsis basicola), Ceratocystis smalleyi, two Cercospora beticola strains, Coleophoma cylindrospora, Fusarium fracticaudum, Phialophora cf. hyalina, and Morchella septimelata.</title>
        <authorList>
            <person name="Wingfield B.D."/>
            <person name="Bills G.F."/>
            <person name="Dong Y."/>
            <person name="Huang W."/>
            <person name="Nel W.J."/>
            <person name="Swalarsk-Parry B.S."/>
            <person name="Vaghefi N."/>
            <person name="Wilken P.M."/>
            <person name="An Z."/>
            <person name="de Beer Z.W."/>
            <person name="De Vos L."/>
            <person name="Chen L."/>
            <person name="Duong T.A."/>
            <person name="Gao Y."/>
            <person name="Hammerbacher A."/>
            <person name="Kikkert J.R."/>
            <person name="Li Y."/>
            <person name="Li H."/>
            <person name="Li K."/>
            <person name="Li Q."/>
            <person name="Liu X."/>
            <person name="Ma X."/>
            <person name="Naidoo K."/>
            <person name="Pethybridge S.J."/>
            <person name="Sun J."/>
            <person name="Steenkamp E.T."/>
            <person name="van der Nest M.A."/>
            <person name="van Wyk S."/>
            <person name="Wingfield M.J."/>
            <person name="Xiong C."/>
            <person name="Yue Q."/>
            <person name="Zhang X."/>
        </authorList>
    </citation>
    <scope>NUCLEOTIDE SEQUENCE [LARGE SCALE GENOMIC DNA]</scope>
    <source>
        <strain evidence="2 3">DSM 5745</strain>
    </source>
</reference>
<dbReference type="GeneID" id="38114024"/>
<comment type="caution">
    <text evidence="2">The sequence shown here is derived from an EMBL/GenBank/DDBJ whole genome shotgun (WGS) entry which is preliminary data.</text>
</comment>
<evidence type="ECO:0000256" key="1">
    <source>
        <dbReference type="SAM" id="SignalP"/>
    </source>
</evidence>
<sequence length="362" mass="39000">MLFTRPYLAGILTLCALSKAQTWSQWTALPLGIFGQVRGQTSDSSGIEYCLLADGRFSINLIPVAGSLVCTPVDTPAVGMISRIIPDLLPNDLAVRPSSSGSNAYEIFLSNQFDPSVQQWRGIRADDGSNTYQQLAVFNTENLDEEAAPVYGPVWYMPLGLGGRVYAYDNDPGDIPGMRQLSLTFRELQLPASAQSPSPRFIALPADLDGQITATVSSDSSGNTYCLIGNASLISPTATNGPVCEELYTADGGLFELRPNPGGDEDEREFLTVEASAGGSALYELVFNNRADGLQWRGDEQSNTYRELALFDARQSGNAQPVYGPAWSTRLDGSDGGRVYAFNEDISGASRVTLTFTAEEVE</sequence>
<evidence type="ECO:0008006" key="4">
    <source>
        <dbReference type="Google" id="ProtNLM"/>
    </source>
</evidence>